<keyword evidence="5 6" id="KW-0482">Metalloprotease</keyword>
<evidence type="ECO:0000259" key="8">
    <source>
        <dbReference type="Pfam" id="PF08439"/>
    </source>
</evidence>
<dbReference type="Gene3D" id="1.10.1370.20">
    <property type="entry name" value="Oligoendopeptidase f, C-terminal domain"/>
    <property type="match status" value="1"/>
</dbReference>
<dbReference type="EC" id="3.4.-.-" evidence="9"/>
<evidence type="ECO:0000313" key="10">
    <source>
        <dbReference type="Proteomes" id="UP001158045"/>
    </source>
</evidence>
<dbReference type="InterPro" id="IPR011977">
    <property type="entry name" value="Pept_M3B_clade3"/>
</dbReference>
<evidence type="ECO:0000313" key="9">
    <source>
        <dbReference type="EMBL" id="MDH8679599.1"/>
    </source>
</evidence>
<accession>A0ABT6NGQ6</accession>
<dbReference type="Gene3D" id="1.20.140.70">
    <property type="entry name" value="Oligopeptidase f, N-terminal domain"/>
    <property type="match status" value="1"/>
</dbReference>
<dbReference type="PANTHER" id="PTHR34217">
    <property type="entry name" value="METAL-DEPENDENT CARBOXYPEPTIDASE"/>
    <property type="match status" value="1"/>
</dbReference>
<evidence type="ECO:0000256" key="4">
    <source>
        <dbReference type="ARBA" id="ARBA00022833"/>
    </source>
</evidence>
<protein>
    <submittedName>
        <fullName evidence="9">M3 family oligoendopeptidase</fullName>
        <ecNumber evidence="9">3.4.-.-</ecNumber>
    </submittedName>
</protein>
<evidence type="ECO:0000256" key="2">
    <source>
        <dbReference type="ARBA" id="ARBA00022723"/>
    </source>
</evidence>
<dbReference type="CDD" id="cd09607">
    <property type="entry name" value="M3B_PepF"/>
    <property type="match status" value="1"/>
</dbReference>
<dbReference type="GO" id="GO:0016787">
    <property type="term" value="F:hydrolase activity"/>
    <property type="evidence" value="ECO:0007669"/>
    <property type="project" value="UniProtKB-KW"/>
</dbReference>
<dbReference type="InterPro" id="IPR042088">
    <property type="entry name" value="OligoPept_F_C"/>
</dbReference>
<dbReference type="PANTHER" id="PTHR34217:SF1">
    <property type="entry name" value="CARBOXYPEPTIDASE 1"/>
    <property type="match status" value="1"/>
</dbReference>
<dbReference type="SUPFAM" id="SSF55486">
    <property type="entry name" value="Metalloproteases ('zincins'), catalytic domain"/>
    <property type="match status" value="1"/>
</dbReference>
<dbReference type="Pfam" id="PF08439">
    <property type="entry name" value="Peptidase_M3_N"/>
    <property type="match status" value="1"/>
</dbReference>
<dbReference type="InterPro" id="IPR001333">
    <property type="entry name" value="Peptidase_M32_Taq"/>
</dbReference>
<feature type="domain" description="Oligopeptidase F N-terminal" evidence="8">
    <location>
        <begin position="109"/>
        <end position="170"/>
    </location>
</feature>
<dbReference type="EMBL" id="JARYZI010000014">
    <property type="protein sequence ID" value="MDH8679599.1"/>
    <property type="molecule type" value="Genomic_DNA"/>
</dbReference>
<evidence type="ECO:0000256" key="3">
    <source>
        <dbReference type="ARBA" id="ARBA00022801"/>
    </source>
</evidence>
<keyword evidence="10" id="KW-1185">Reference proteome</keyword>
<reference evidence="9 10" key="1">
    <citation type="submission" date="2023-04" db="EMBL/GenBank/DDBJ databases">
        <title>Fusibacter bizertensis strain WBS, isolated from littoral bottom sediments of the Arctic seas - biochemical and genomic analysis.</title>
        <authorList>
            <person name="Brioukhanov A.L."/>
        </authorList>
    </citation>
    <scope>NUCLEOTIDE SEQUENCE [LARGE SCALE GENOMIC DNA]</scope>
    <source>
        <strain evidence="9 10">WBS</strain>
    </source>
</reference>
<keyword evidence="1 6" id="KW-0645">Protease</keyword>
<evidence type="ECO:0000256" key="1">
    <source>
        <dbReference type="ARBA" id="ARBA00022670"/>
    </source>
</evidence>
<dbReference type="InterPro" id="IPR001567">
    <property type="entry name" value="Pept_M3A_M3B_dom"/>
</dbReference>
<dbReference type="RefSeq" id="WP_281095496.1">
    <property type="nucleotide sequence ID" value="NZ_JARYZI010000014.1"/>
</dbReference>
<dbReference type="Proteomes" id="UP001158045">
    <property type="component" value="Unassembled WGS sequence"/>
</dbReference>
<keyword evidence="2 6" id="KW-0479">Metal-binding</keyword>
<evidence type="ECO:0000256" key="5">
    <source>
        <dbReference type="ARBA" id="ARBA00023049"/>
    </source>
</evidence>
<comment type="caution">
    <text evidence="9">The sequence shown here is derived from an EMBL/GenBank/DDBJ whole genome shotgun (WGS) entry which is preliminary data.</text>
</comment>
<dbReference type="InterPro" id="IPR013647">
    <property type="entry name" value="OligopepF_N_dom"/>
</dbReference>
<proteinExistence type="inferred from homology"/>
<evidence type="ECO:0000259" key="7">
    <source>
        <dbReference type="Pfam" id="PF01432"/>
    </source>
</evidence>
<feature type="domain" description="Peptidase M3A/M3B catalytic" evidence="7">
    <location>
        <begin position="190"/>
        <end position="570"/>
    </location>
</feature>
<keyword evidence="3 6" id="KW-0378">Hydrolase</keyword>
<dbReference type="Pfam" id="PF01432">
    <property type="entry name" value="Peptidase_M3"/>
    <property type="match status" value="1"/>
</dbReference>
<dbReference type="NCBIfam" id="TIGR02290">
    <property type="entry name" value="M3_fam_3"/>
    <property type="match status" value="1"/>
</dbReference>
<name>A0ABT6NGQ6_9FIRM</name>
<sequence>MQLNWSLKEIYSGFDAPEFISDFDKLEADIATLNQHADTLKDVASVEFYFKLNEEIQRTAIKLYSFSSLTFSTDTSSQKALQTQNKLRTIFSKATVASTKLTIFLSKIDNISDFIQSSAYLKQFEYILTENKLYATHLLSEAEEILASKLSITGSSAWTTLQQKLTSTLKCTLTLDGETKTLPITMIRNLASDASQEVRKSAYEAELEAYQSIDEAVAMSLNSIKGEVLTMSALRGFSSPLQMTLEKSRMTEKTLNAMMHSIEKSIPSFQSYLKTKAKLLGHDKGLPFYDLFAPVGTASKKFTYEEGCKFVVDNFAAFSDKLSQVASNAIEKGWIDVAPKEGKVSGAFCASLHPLGEFRVLLNYTGNLGDVTTMAHELGHGYHAICTNEENILNIDYPMPLAETASTFCETIVNNAALNIATKEEAITILENSLQDATQVICDIYSRYLFETDLFASRNDHPLSVDELKTTMLNAQKSAYGDGLDHNFLHPYMWLIKPHYYSADLNFYNFPYAFGLLFAKGLYAKYTEDPEFFKSNYDKLLAASGKMSIVDVCKIMSINVEDEAFWDASLEIIKKDITKFVDLAGDLS</sequence>
<comment type="similarity">
    <text evidence="6">Belongs to the peptidase M3 family.</text>
</comment>
<organism evidence="9 10">
    <name type="scientific">Fusibacter bizertensis</name>
    <dbReference type="NCBI Taxonomy" id="1488331"/>
    <lineage>
        <taxon>Bacteria</taxon>
        <taxon>Bacillati</taxon>
        <taxon>Bacillota</taxon>
        <taxon>Clostridia</taxon>
        <taxon>Eubacteriales</taxon>
        <taxon>Eubacteriales Family XII. Incertae Sedis</taxon>
        <taxon>Fusibacter</taxon>
    </lineage>
</organism>
<evidence type="ECO:0000256" key="6">
    <source>
        <dbReference type="RuleBase" id="RU003435"/>
    </source>
</evidence>
<comment type="cofactor">
    <cofactor evidence="6">
        <name>Zn(2+)</name>
        <dbReference type="ChEBI" id="CHEBI:29105"/>
    </cofactor>
    <text evidence="6">Binds 1 zinc ion.</text>
</comment>
<dbReference type="InterPro" id="IPR034006">
    <property type="entry name" value="M3B_PepF_2"/>
</dbReference>
<keyword evidence="4 6" id="KW-0862">Zinc</keyword>
<gene>
    <name evidence="9" type="ORF">QE109_15675</name>
</gene>